<feature type="compositionally biased region" description="Acidic residues" evidence="1">
    <location>
        <begin position="188"/>
        <end position="203"/>
    </location>
</feature>
<accession>A0ABN1IH09</accession>
<evidence type="ECO:0000256" key="1">
    <source>
        <dbReference type="SAM" id="MobiDB-lite"/>
    </source>
</evidence>
<name>A0ABN1IH09_9FLAO</name>
<comment type="caution">
    <text evidence="2">The sequence shown here is derived from an EMBL/GenBank/DDBJ whole genome shotgun (WGS) entry which is preliminary data.</text>
</comment>
<protein>
    <submittedName>
        <fullName evidence="2">Uncharacterized protein</fullName>
    </submittedName>
</protein>
<proteinExistence type="predicted"/>
<dbReference type="Proteomes" id="UP001501758">
    <property type="component" value="Unassembled WGS sequence"/>
</dbReference>
<keyword evidence="3" id="KW-1185">Reference proteome</keyword>
<organism evidence="2 3">
    <name type="scientific">Aquimarina litoralis</name>
    <dbReference type="NCBI Taxonomy" id="584605"/>
    <lineage>
        <taxon>Bacteria</taxon>
        <taxon>Pseudomonadati</taxon>
        <taxon>Bacteroidota</taxon>
        <taxon>Flavobacteriia</taxon>
        <taxon>Flavobacteriales</taxon>
        <taxon>Flavobacteriaceae</taxon>
        <taxon>Aquimarina</taxon>
    </lineage>
</organism>
<dbReference type="EMBL" id="BAAAGE010000001">
    <property type="protein sequence ID" value="GAA0713202.1"/>
    <property type="molecule type" value="Genomic_DNA"/>
</dbReference>
<sequence length="203" mass="24083">MNKMKQLPIFILLLFFVCKGVSQESEEEYYEEEGTESDEYSEDGEEQKEDQGSYFDFYQYFDFTNDEYSNVLDKVNDMESEDENLLYKFIVEVQQDRVLKGRLFNELVTKPKKKSRYKGKDSPGFPCILRGLIENKSVYDAIMKDGRTSESHARNAATLSERIVRRKCGVTKKANKRRDEQQDKQDDYQEDYDEEDDYDEDDQ</sequence>
<evidence type="ECO:0000313" key="2">
    <source>
        <dbReference type="EMBL" id="GAA0713202.1"/>
    </source>
</evidence>
<evidence type="ECO:0000313" key="3">
    <source>
        <dbReference type="Proteomes" id="UP001501758"/>
    </source>
</evidence>
<gene>
    <name evidence="2" type="ORF">GCM10009430_04640</name>
</gene>
<feature type="compositionally biased region" description="Basic and acidic residues" evidence="1">
    <location>
        <begin position="177"/>
        <end position="187"/>
    </location>
</feature>
<feature type="region of interest" description="Disordered" evidence="1">
    <location>
        <begin position="27"/>
        <end position="48"/>
    </location>
</feature>
<feature type="region of interest" description="Disordered" evidence="1">
    <location>
        <begin position="170"/>
        <end position="203"/>
    </location>
</feature>
<reference evidence="3" key="1">
    <citation type="journal article" date="2019" name="Int. J. Syst. Evol. Microbiol.">
        <title>The Global Catalogue of Microorganisms (GCM) 10K type strain sequencing project: providing services to taxonomists for standard genome sequencing and annotation.</title>
        <authorList>
            <consortium name="The Broad Institute Genomics Platform"/>
            <consortium name="The Broad Institute Genome Sequencing Center for Infectious Disease"/>
            <person name="Wu L."/>
            <person name="Ma J."/>
        </authorList>
    </citation>
    <scope>NUCLEOTIDE SEQUENCE [LARGE SCALE GENOMIC DNA]</scope>
    <source>
        <strain evidence="3">JCM 15974</strain>
    </source>
</reference>